<accession>E2A624</accession>
<dbReference type="EMBL" id="GL437108">
    <property type="protein sequence ID" value="EFN71083.1"/>
    <property type="molecule type" value="Genomic_DNA"/>
</dbReference>
<keyword evidence="5" id="KW-0007">Acetylation</keyword>
<comment type="subunit">
    <text evidence="7">Interacts with non-phosphorylated form of RAB8A; phosphorylation of RAB8A at 'Thr-72' disrupts this interaction. Interacts with ARMC12.</text>
</comment>
<keyword evidence="2" id="KW-0343">GTPase activation</keyword>
<comment type="function">
    <text evidence="6">Acts as a GTPase activating protein for RAB7A. Does not act on RAB4, RAB5 or RAB6.</text>
</comment>
<evidence type="ECO:0000259" key="11">
    <source>
        <dbReference type="PROSITE" id="PS50086"/>
    </source>
</evidence>
<dbReference type="GO" id="GO:0005737">
    <property type="term" value="C:cytoplasm"/>
    <property type="evidence" value="ECO:0007669"/>
    <property type="project" value="UniProtKB-SubCell"/>
</dbReference>
<feature type="region of interest" description="Disordered" evidence="10">
    <location>
        <begin position="254"/>
        <end position="287"/>
    </location>
</feature>
<evidence type="ECO:0000256" key="6">
    <source>
        <dbReference type="ARBA" id="ARBA00055283"/>
    </source>
</evidence>
<evidence type="ECO:0000313" key="12">
    <source>
        <dbReference type="EMBL" id="EFN71083.1"/>
    </source>
</evidence>
<dbReference type="AlphaFoldDB" id="E2A624"/>
<dbReference type="PANTHER" id="PTHR22957:SF645">
    <property type="entry name" value="LD27216P"/>
    <property type="match status" value="1"/>
</dbReference>
<keyword evidence="4" id="KW-0597">Phosphoprotein</keyword>
<proteinExistence type="predicted"/>
<evidence type="ECO:0000256" key="8">
    <source>
        <dbReference type="ARBA" id="ARBA00067480"/>
    </source>
</evidence>
<dbReference type="Proteomes" id="UP000000311">
    <property type="component" value="Unassembled WGS sequence"/>
</dbReference>
<dbReference type="GO" id="GO:0005096">
    <property type="term" value="F:GTPase activator activity"/>
    <property type="evidence" value="ECO:0007669"/>
    <property type="project" value="UniProtKB-KW"/>
</dbReference>
<evidence type="ECO:0000256" key="2">
    <source>
        <dbReference type="ARBA" id="ARBA00022468"/>
    </source>
</evidence>
<reference evidence="12 13" key="1">
    <citation type="journal article" date="2010" name="Science">
        <title>Genomic comparison of the ants Camponotus floridanus and Harpegnathos saltator.</title>
        <authorList>
            <person name="Bonasio R."/>
            <person name="Zhang G."/>
            <person name="Ye C."/>
            <person name="Mutti N.S."/>
            <person name="Fang X."/>
            <person name="Qin N."/>
            <person name="Donahue G."/>
            <person name="Yang P."/>
            <person name="Li Q."/>
            <person name="Li C."/>
            <person name="Zhang P."/>
            <person name="Huang Z."/>
            <person name="Berger S.L."/>
            <person name="Reinberg D."/>
            <person name="Wang J."/>
            <person name="Liebig J."/>
        </authorList>
    </citation>
    <scope>NUCLEOTIDE SEQUENCE [LARGE SCALE GENOMIC DNA]</scope>
    <source>
        <strain evidence="13">C129</strain>
    </source>
</reference>
<gene>
    <name evidence="12" type="ORF">EAG_06238</name>
</gene>
<dbReference type="FunFam" id="1.10.8.270:FF:000005">
    <property type="entry name" value="TBC1 domain family member 15"/>
    <property type="match status" value="1"/>
</dbReference>
<dbReference type="FunFam" id="1.10.472.80:FF:000005">
    <property type="entry name" value="TBC1 domain family member 15"/>
    <property type="match status" value="1"/>
</dbReference>
<dbReference type="Gene3D" id="1.10.472.80">
    <property type="entry name" value="Ypt/Rab-GAP domain of gyp1p, domain 3"/>
    <property type="match status" value="1"/>
</dbReference>
<evidence type="ECO:0000256" key="9">
    <source>
        <dbReference type="ARBA" id="ARBA00082539"/>
    </source>
</evidence>
<dbReference type="PANTHER" id="PTHR22957">
    <property type="entry name" value="TBC1 DOMAIN FAMILY MEMBER GTPASE-ACTIVATING PROTEIN"/>
    <property type="match status" value="1"/>
</dbReference>
<name>E2A624_CAMFO</name>
<dbReference type="Gene3D" id="1.10.8.270">
    <property type="entry name" value="putative rabgap domain of human tbc1 domain family member 14 like domains"/>
    <property type="match status" value="1"/>
</dbReference>
<evidence type="ECO:0000256" key="1">
    <source>
        <dbReference type="ARBA" id="ARBA00004496"/>
    </source>
</evidence>
<dbReference type="SUPFAM" id="SSF47923">
    <property type="entry name" value="Ypt/Rab-GAP domain of gyp1p"/>
    <property type="match status" value="2"/>
</dbReference>
<feature type="compositionally biased region" description="Low complexity" evidence="10">
    <location>
        <begin position="270"/>
        <end position="286"/>
    </location>
</feature>
<feature type="compositionally biased region" description="Polar residues" evidence="10">
    <location>
        <begin position="254"/>
        <end position="269"/>
    </location>
</feature>
<evidence type="ECO:0000256" key="3">
    <source>
        <dbReference type="ARBA" id="ARBA00022490"/>
    </source>
</evidence>
<keyword evidence="13" id="KW-1185">Reference proteome</keyword>
<comment type="subcellular location">
    <subcellularLocation>
        <location evidence="1">Cytoplasm</location>
    </subcellularLocation>
</comment>
<organism evidence="13">
    <name type="scientific">Camponotus floridanus</name>
    <name type="common">Florida carpenter ant</name>
    <dbReference type="NCBI Taxonomy" id="104421"/>
    <lineage>
        <taxon>Eukaryota</taxon>
        <taxon>Metazoa</taxon>
        <taxon>Ecdysozoa</taxon>
        <taxon>Arthropoda</taxon>
        <taxon>Hexapoda</taxon>
        <taxon>Insecta</taxon>
        <taxon>Pterygota</taxon>
        <taxon>Neoptera</taxon>
        <taxon>Endopterygota</taxon>
        <taxon>Hymenoptera</taxon>
        <taxon>Apocrita</taxon>
        <taxon>Aculeata</taxon>
        <taxon>Formicoidea</taxon>
        <taxon>Formicidae</taxon>
        <taxon>Formicinae</taxon>
        <taxon>Camponotus</taxon>
    </lineage>
</organism>
<dbReference type="SMART" id="SM00164">
    <property type="entry name" value="TBC"/>
    <property type="match status" value="1"/>
</dbReference>
<dbReference type="OrthoDB" id="10264062at2759"/>
<evidence type="ECO:0000256" key="7">
    <source>
        <dbReference type="ARBA" id="ARBA00065268"/>
    </source>
</evidence>
<sequence>MKLQWRTFTSAQESRFSDYRERKSLIEKDVNRTDRTHPYYAGDNNPHLEQLYDILMTYVMYNFDLGYVQGMSDLLSPILFLMDNEVDAFWCFVGFMDKVSTNFEMDQKGMKTQLCQLHTLLCTTEPQLAYYLNRHDSGNMFFCFRWLLVLFKREFSAIDILKLWEILWTNLPCKNFHLLICAAILDTEKNILIENNYGFTEILKHINDLSLHIELPWTISKAEGIYYQLMSMEDQIPDDVRVIIGLERLHKMTSMNGSDDEASGNNTRVNGARTNNSRRNSSGSANVKLGDDEVMFERGLNMTYM</sequence>
<feature type="domain" description="Rab-GAP TBC" evidence="11">
    <location>
        <begin position="1"/>
        <end position="171"/>
    </location>
</feature>
<dbReference type="Pfam" id="PF00566">
    <property type="entry name" value="RabGAP-TBC"/>
    <property type="match status" value="1"/>
</dbReference>
<dbReference type="OMA" id="WILKSIM"/>
<evidence type="ECO:0000256" key="5">
    <source>
        <dbReference type="ARBA" id="ARBA00022990"/>
    </source>
</evidence>
<dbReference type="InterPro" id="IPR000195">
    <property type="entry name" value="Rab-GAP-TBC_dom"/>
</dbReference>
<evidence type="ECO:0000313" key="13">
    <source>
        <dbReference type="Proteomes" id="UP000000311"/>
    </source>
</evidence>
<evidence type="ECO:0000256" key="4">
    <source>
        <dbReference type="ARBA" id="ARBA00022553"/>
    </source>
</evidence>
<evidence type="ECO:0000256" key="10">
    <source>
        <dbReference type="SAM" id="MobiDB-lite"/>
    </source>
</evidence>
<protein>
    <recommendedName>
        <fullName evidence="8">TBC1 domain family member 15</fullName>
    </recommendedName>
    <alternativeName>
        <fullName evidence="9">GTPase-activating protein RAB7</fullName>
    </alternativeName>
</protein>
<dbReference type="PROSITE" id="PS50086">
    <property type="entry name" value="TBC_RABGAP"/>
    <property type="match status" value="1"/>
</dbReference>
<dbReference type="STRING" id="104421.E2A624"/>
<keyword evidence="3" id="KW-0963">Cytoplasm</keyword>
<dbReference type="InParanoid" id="E2A624"/>
<dbReference type="InterPro" id="IPR035969">
    <property type="entry name" value="Rab-GAP_TBC_sf"/>
</dbReference>